<gene>
    <name evidence="2" type="ORF">Cch02nite_77630</name>
</gene>
<accession>A0A8J3K5A4</accession>
<reference evidence="2 3" key="1">
    <citation type="submission" date="2021-01" db="EMBL/GenBank/DDBJ databases">
        <title>Whole genome shotgun sequence of Catellatospora chokoriensis NBRC 107358.</title>
        <authorList>
            <person name="Komaki H."/>
            <person name="Tamura T."/>
        </authorList>
    </citation>
    <scope>NUCLEOTIDE SEQUENCE [LARGE SCALE GENOMIC DNA]</scope>
    <source>
        <strain evidence="2 3">NBRC 107358</strain>
    </source>
</reference>
<proteinExistence type="predicted"/>
<comment type="caution">
    <text evidence="2">The sequence shown here is derived from an EMBL/GenBank/DDBJ whole genome shotgun (WGS) entry which is preliminary data.</text>
</comment>
<feature type="region of interest" description="Disordered" evidence="1">
    <location>
        <begin position="108"/>
        <end position="127"/>
    </location>
</feature>
<name>A0A8J3K5A4_9ACTN</name>
<evidence type="ECO:0000256" key="1">
    <source>
        <dbReference type="SAM" id="MobiDB-lite"/>
    </source>
</evidence>
<evidence type="ECO:0000313" key="2">
    <source>
        <dbReference type="EMBL" id="GIF94319.1"/>
    </source>
</evidence>
<keyword evidence="3" id="KW-1185">Reference proteome</keyword>
<dbReference type="Proteomes" id="UP000619293">
    <property type="component" value="Unassembled WGS sequence"/>
</dbReference>
<organism evidence="2 3">
    <name type="scientific">Catellatospora chokoriensis</name>
    <dbReference type="NCBI Taxonomy" id="310353"/>
    <lineage>
        <taxon>Bacteria</taxon>
        <taxon>Bacillati</taxon>
        <taxon>Actinomycetota</taxon>
        <taxon>Actinomycetes</taxon>
        <taxon>Micromonosporales</taxon>
        <taxon>Micromonosporaceae</taxon>
        <taxon>Catellatospora</taxon>
    </lineage>
</organism>
<feature type="compositionally biased region" description="Pro residues" evidence="1">
    <location>
        <begin position="116"/>
        <end position="127"/>
    </location>
</feature>
<dbReference type="EMBL" id="BONG01000091">
    <property type="protein sequence ID" value="GIF94319.1"/>
    <property type="molecule type" value="Genomic_DNA"/>
</dbReference>
<sequence>MDLTSSAEPVQRLAELAELGTVTDLGVSGTGGAAVQRYAFEFTVEEKSAGLPDRIPVTGTVEVGVDSGKIARVVYRVKYHGTGKSALSMERTVTWEYANYGGPVRVEVPAGAVPDPTGPAPSPSTGG</sequence>
<dbReference type="AlphaFoldDB" id="A0A8J3K5A4"/>
<evidence type="ECO:0000313" key="3">
    <source>
        <dbReference type="Proteomes" id="UP000619293"/>
    </source>
</evidence>
<protein>
    <submittedName>
        <fullName evidence="2">Uncharacterized protein</fullName>
    </submittedName>
</protein>